<dbReference type="PANTHER" id="PTHR46957:SF10">
    <property type="entry name" value="PROTEIN TYROSINE PHOSPHATASE, RECEPTOR TYPE, H"/>
    <property type="match status" value="1"/>
</dbReference>
<dbReference type="OrthoDB" id="10253954at2759"/>
<dbReference type="Proteomes" id="UP000281553">
    <property type="component" value="Unassembled WGS sequence"/>
</dbReference>
<protein>
    <recommendedName>
        <fullName evidence="2">Fibronectin type-III domain-containing protein</fullName>
    </recommendedName>
</protein>
<keyword evidence="4" id="KW-1185">Reference proteome</keyword>
<dbReference type="CDD" id="cd00063">
    <property type="entry name" value="FN3"/>
    <property type="match status" value="1"/>
</dbReference>
<feature type="region of interest" description="Disordered" evidence="1">
    <location>
        <begin position="333"/>
        <end position="352"/>
    </location>
</feature>
<dbReference type="SUPFAM" id="SSF49265">
    <property type="entry name" value="Fibronectin type III"/>
    <property type="match status" value="1"/>
</dbReference>
<dbReference type="InterPro" id="IPR036116">
    <property type="entry name" value="FN3_sf"/>
</dbReference>
<organism evidence="3 4">
    <name type="scientific">Dibothriocephalus latus</name>
    <name type="common">Fish tapeworm</name>
    <name type="synonym">Diphyllobothrium latum</name>
    <dbReference type="NCBI Taxonomy" id="60516"/>
    <lineage>
        <taxon>Eukaryota</taxon>
        <taxon>Metazoa</taxon>
        <taxon>Spiralia</taxon>
        <taxon>Lophotrochozoa</taxon>
        <taxon>Platyhelminthes</taxon>
        <taxon>Cestoda</taxon>
        <taxon>Eucestoda</taxon>
        <taxon>Diphyllobothriidea</taxon>
        <taxon>Diphyllobothriidae</taxon>
        <taxon>Dibothriocephalus</taxon>
    </lineage>
</organism>
<dbReference type="Gene3D" id="2.60.40.10">
    <property type="entry name" value="Immunoglobulins"/>
    <property type="match status" value="1"/>
</dbReference>
<dbReference type="InterPro" id="IPR050713">
    <property type="entry name" value="RTP_Phos/Ushers"/>
</dbReference>
<dbReference type="AlphaFoldDB" id="A0A3P7LLS1"/>
<feature type="compositionally biased region" description="Polar residues" evidence="1">
    <location>
        <begin position="278"/>
        <end position="307"/>
    </location>
</feature>
<dbReference type="PANTHER" id="PTHR46957">
    <property type="entry name" value="CYTOKINE RECEPTOR"/>
    <property type="match status" value="1"/>
</dbReference>
<evidence type="ECO:0000313" key="3">
    <source>
        <dbReference type="EMBL" id="VDN10868.1"/>
    </source>
</evidence>
<dbReference type="Pfam" id="PF00041">
    <property type="entry name" value="fn3"/>
    <property type="match status" value="1"/>
</dbReference>
<dbReference type="EMBL" id="UYRU01050169">
    <property type="protein sequence ID" value="VDN10868.1"/>
    <property type="molecule type" value="Genomic_DNA"/>
</dbReference>
<accession>A0A3P7LLS1</accession>
<evidence type="ECO:0000313" key="4">
    <source>
        <dbReference type="Proteomes" id="UP000281553"/>
    </source>
</evidence>
<gene>
    <name evidence="3" type="ORF">DILT_LOCUS6699</name>
</gene>
<proteinExistence type="predicted"/>
<evidence type="ECO:0000259" key="2">
    <source>
        <dbReference type="PROSITE" id="PS50853"/>
    </source>
</evidence>
<dbReference type="InterPro" id="IPR013783">
    <property type="entry name" value="Ig-like_fold"/>
</dbReference>
<dbReference type="InterPro" id="IPR003961">
    <property type="entry name" value="FN3_dom"/>
</dbReference>
<reference evidence="3 4" key="1">
    <citation type="submission" date="2018-11" db="EMBL/GenBank/DDBJ databases">
        <authorList>
            <consortium name="Pathogen Informatics"/>
        </authorList>
    </citation>
    <scope>NUCLEOTIDE SEQUENCE [LARGE SCALE GENOMIC DNA]</scope>
</reference>
<feature type="domain" description="Fibronectin type-III" evidence="2">
    <location>
        <begin position="100"/>
        <end position="197"/>
    </location>
</feature>
<name>A0A3P7LLS1_DIBLA</name>
<feature type="compositionally biased region" description="Basic and acidic residues" evidence="1">
    <location>
        <begin position="339"/>
        <end position="352"/>
    </location>
</feature>
<feature type="region of interest" description="Disordered" evidence="1">
    <location>
        <begin position="277"/>
        <end position="307"/>
    </location>
</feature>
<dbReference type="GO" id="GO:0043235">
    <property type="term" value="C:receptor complex"/>
    <property type="evidence" value="ECO:0007669"/>
    <property type="project" value="TreeGrafter"/>
</dbReference>
<sequence length="352" mass="38539">MCSLVLPIPEIISAIATSGTSITVRWKEVNIAQTLYLAKASADEQVQSSCSCTDPCSSCNLEALRIGIGYSISLDICNEVRCISSEEDLYATTIPGVPEPPTNVTVKLEYPTQVRVQWNPPNVTNGEVANYTALVFRPYFFKCAVRGNVNTSCILRDLFEGTTYSVDVYACNDPNEHGVGGGCSRLSKAVSFTTWTGFDPIVKRTLGIRRDLNPHSREGLYAKPMLSQLSSKCPASYNLQSLIEFEEEYESVFVEPIGPSINKRNDLAFPIRCAETLPEQQNQSRGKGQAQQNPDDSEHNCSAISKSASDKEISEINELNANCQAITAPTKTQALATGKDNHSTHADDCYEL</sequence>
<evidence type="ECO:0000256" key="1">
    <source>
        <dbReference type="SAM" id="MobiDB-lite"/>
    </source>
</evidence>
<dbReference type="PROSITE" id="PS50853">
    <property type="entry name" value="FN3"/>
    <property type="match status" value="1"/>
</dbReference>
<dbReference type="SMART" id="SM00060">
    <property type="entry name" value="FN3"/>
    <property type="match status" value="2"/>
</dbReference>